<dbReference type="GeneID" id="54565065"/>
<reference evidence="1" key="1">
    <citation type="journal article" date="2020" name="Stud. Mycol.">
        <title>101 Dothideomycetes genomes: a test case for predicting lifestyles and emergence of pathogens.</title>
        <authorList>
            <person name="Haridas S."/>
            <person name="Albert R."/>
            <person name="Binder M."/>
            <person name="Bloem J."/>
            <person name="Labutti K."/>
            <person name="Salamov A."/>
            <person name="Andreopoulos B."/>
            <person name="Baker S."/>
            <person name="Barry K."/>
            <person name="Bills G."/>
            <person name="Bluhm B."/>
            <person name="Cannon C."/>
            <person name="Castanera R."/>
            <person name="Culley D."/>
            <person name="Daum C."/>
            <person name="Ezra D."/>
            <person name="Gonzalez J."/>
            <person name="Henrissat B."/>
            <person name="Kuo A."/>
            <person name="Liang C."/>
            <person name="Lipzen A."/>
            <person name="Lutzoni F."/>
            <person name="Magnuson J."/>
            <person name="Mondo S."/>
            <person name="Nolan M."/>
            <person name="Ohm R."/>
            <person name="Pangilinan J."/>
            <person name="Park H.-J."/>
            <person name="Ramirez L."/>
            <person name="Alfaro M."/>
            <person name="Sun H."/>
            <person name="Tritt A."/>
            <person name="Yoshinaga Y."/>
            <person name="Zwiers L.-H."/>
            <person name="Turgeon B."/>
            <person name="Goodwin S."/>
            <person name="Spatafora J."/>
            <person name="Crous P."/>
            <person name="Grigoriev I."/>
        </authorList>
    </citation>
    <scope>NUCLEOTIDE SEQUENCE</scope>
    <source>
        <strain evidence="1">ATCC 36951</strain>
    </source>
</reference>
<dbReference type="InterPro" id="IPR032710">
    <property type="entry name" value="NTF2-like_dom_sf"/>
</dbReference>
<dbReference type="RefSeq" id="XP_033671232.1">
    <property type="nucleotide sequence ID" value="XM_033811793.1"/>
</dbReference>
<evidence type="ECO:0000313" key="1">
    <source>
        <dbReference type="EMBL" id="KAF2170343.1"/>
    </source>
</evidence>
<dbReference type="EMBL" id="ML993585">
    <property type="protein sequence ID" value="KAF2170343.1"/>
    <property type="molecule type" value="Genomic_DNA"/>
</dbReference>
<dbReference type="OrthoDB" id="3940331at2759"/>
<accession>A0A6A6CUF5</accession>
<organism evidence="1 2">
    <name type="scientific">Zasmidium cellare ATCC 36951</name>
    <dbReference type="NCBI Taxonomy" id="1080233"/>
    <lineage>
        <taxon>Eukaryota</taxon>
        <taxon>Fungi</taxon>
        <taxon>Dikarya</taxon>
        <taxon>Ascomycota</taxon>
        <taxon>Pezizomycotina</taxon>
        <taxon>Dothideomycetes</taxon>
        <taxon>Dothideomycetidae</taxon>
        <taxon>Mycosphaerellales</taxon>
        <taxon>Mycosphaerellaceae</taxon>
        <taxon>Zasmidium</taxon>
    </lineage>
</organism>
<sequence length="205" mass="23807">MASSLEILNPQSWVPKESKKQDPRSAKVLEELSTAMIRIFCEQDWSNPLLKYALPNFSAYIDYDEVRSRSLEEHIAFHKWMHKKYPGYIYEVETVSADVDDVKGLATVWATLRVTGHPWKIQRESVTILWWRRKKGQWRCYKQFGPLDHGRMLEPLTTSAAGCQTPWPAMPSQLQFQHFATSSYHLHEVRGPKMTAKSLEGVLSR</sequence>
<name>A0A6A6CUF5_ZASCE</name>
<gene>
    <name evidence="1" type="ORF">M409DRAFT_51397</name>
</gene>
<dbReference type="Proteomes" id="UP000799537">
    <property type="component" value="Unassembled WGS sequence"/>
</dbReference>
<evidence type="ECO:0008006" key="3">
    <source>
        <dbReference type="Google" id="ProtNLM"/>
    </source>
</evidence>
<proteinExistence type="predicted"/>
<keyword evidence="2" id="KW-1185">Reference proteome</keyword>
<dbReference type="AlphaFoldDB" id="A0A6A6CUF5"/>
<dbReference type="SUPFAM" id="SSF54427">
    <property type="entry name" value="NTF2-like"/>
    <property type="match status" value="1"/>
</dbReference>
<protein>
    <recommendedName>
        <fullName evidence="3">SnoaL-like domain-containing protein</fullName>
    </recommendedName>
</protein>
<evidence type="ECO:0000313" key="2">
    <source>
        <dbReference type="Proteomes" id="UP000799537"/>
    </source>
</evidence>